<dbReference type="AlphaFoldDB" id="A0A8J4CL05"/>
<dbReference type="Proteomes" id="UP000722791">
    <property type="component" value="Unassembled WGS sequence"/>
</dbReference>
<evidence type="ECO:0000313" key="2">
    <source>
        <dbReference type="EMBL" id="GIM02341.1"/>
    </source>
</evidence>
<evidence type="ECO:0000313" key="3">
    <source>
        <dbReference type="Proteomes" id="UP000747110"/>
    </source>
</evidence>
<comment type="caution">
    <text evidence="1">The sequence shown here is derived from an EMBL/GenBank/DDBJ whole genome shotgun (WGS) entry which is preliminary data.</text>
</comment>
<reference evidence="1" key="1">
    <citation type="journal article" date="2021" name="Proc. Natl. Acad. Sci. U.S.A.">
        <title>Three genomes in the algal genus Volvox reveal the fate of a haploid sex-determining region after a transition to homothallism.</title>
        <authorList>
            <person name="Yamamoto K."/>
            <person name="Hamaji T."/>
            <person name="Kawai-Toyooka H."/>
            <person name="Matsuzaki R."/>
            <person name="Takahashi F."/>
            <person name="Nishimura Y."/>
            <person name="Kawachi M."/>
            <person name="Noguchi H."/>
            <person name="Minakuchi Y."/>
            <person name="Umen J.G."/>
            <person name="Toyoda A."/>
            <person name="Nozaki H."/>
        </authorList>
    </citation>
    <scope>NUCLEOTIDE SEQUENCE</scope>
    <source>
        <strain evidence="2">NIES-3785</strain>
        <strain evidence="1">NIES-3786</strain>
    </source>
</reference>
<evidence type="ECO:0000313" key="1">
    <source>
        <dbReference type="EMBL" id="GIL82250.1"/>
    </source>
</evidence>
<dbReference type="EMBL" id="BNCQ01000011">
    <property type="protein sequence ID" value="GIM02341.1"/>
    <property type="molecule type" value="Genomic_DNA"/>
</dbReference>
<name>A0A8J4CL05_9CHLO</name>
<dbReference type="Proteomes" id="UP000747110">
    <property type="component" value="Unassembled WGS sequence"/>
</dbReference>
<protein>
    <submittedName>
        <fullName evidence="1">Uncharacterized protein</fullName>
    </submittedName>
</protein>
<organism evidence="1 3">
    <name type="scientific">Volvox reticuliferus</name>
    <dbReference type="NCBI Taxonomy" id="1737510"/>
    <lineage>
        <taxon>Eukaryota</taxon>
        <taxon>Viridiplantae</taxon>
        <taxon>Chlorophyta</taxon>
        <taxon>core chlorophytes</taxon>
        <taxon>Chlorophyceae</taxon>
        <taxon>CS clade</taxon>
        <taxon>Chlamydomonadales</taxon>
        <taxon>Volvocaceae</taxon>
        <taxon>Volvox</taxon>
    </lineage>
</organism>
<dbReference type="OrthoDB" id="567525at2759"/>
<gene>
    <name evidence="1" type="ORF">Vretifemale_11161</name>
    <name evidence="2" type="ORF">Vretimale_7224</name>
</gene>
<dbReference type="EMBL" id="BNCP01000023">
    <property type="protein sequence ID" value="GIL82250.1"/>
    <property type="molecule type" value="Genomic_DNA"/>
</dbReference>
<accession>A0A8J4CL05</accession>
<proteinExistence type="predicted"/>
<keyword evidence="3" id="KW-1185">Reference proteome</keyword>
<sequence>MNLFSGFLHKSQQLRKAVGKSSRQGWRKAFVNVSASSSSRRCNNTPAVVGDQIRRTIILTTISGMPMLALQPAAADVLRDALREFTRPDVSAKDAVVILLDAQSTLREIQGIAITSPNSQERIRARAFWPAYAKRLRAVAEAAPVVARVVIGASDKEETLSEYYGGKAEGTGAADAIYQGLGRVLTISGRTIRQEAQDAPDAAAGAERAIDDFLRKVPPLLLAEAKQFRLERAKATGMQ</sequence>